<proteinExistence type="inferred from homology"/>
<evidence type="ECO:0000259" key="8">
    <source>
        <dbReference type="Pfam" id="PF00933"/>
    </source>
</evidence>
<gene>
    <name evidence="10" type="ORF">FHR86_002498</name>
</gene>
<dbReference type="InterPro" id="IPR001764">
    <property type="entry name" value="Glyco_hydro_3_N"/>
</dbReference>
<comment type="catalytic activity">
    <reaction evidence="1">
        <text>Hydrolysis of terminal, non-reducing beta-D-glucosyl residues with release of beta-D-glucose.</text>
        <dbReference type="EC" id="3.2.1.21"/>
    </reaction>
</comment>
<dbReference type="Pfam" id="PF01915">
    <property type="entry name" value="Glyco_hydro_3_C"/>
    <property type="match status" value="1"/>
</dbReference>
<evidence type="ECO:0000313" key="11">
    <source>
        <dbReference type="Proteomes" id="UP000802392"/>
    </source>
</evidence>
<dbReference type="Proteomes" id="UP000802392">
    <property type="component" value="Unassembled WGS sequence"/>
</dbReference>
<feature type="domain" description="Glycoside hydrolase family 3 N-terminal" evidence="8">
    <location>
        <begin position="79"/>
        <end position="366"/>
    </location>
</feature>
<protein>
    <recommendedName>
        <fullName evidence="3">beta-glucosidase</fullName>
        <ecNumber evidence="3">3.2.1.21</ecNumber>
    </recommendedName>
</protein>
<dbReference type="GO" id="GO:0008422">
    <property type="term" value="F:beta-glucosidase activity"/>
    <property type="evidence" value="ECO:0007669"/>
    <property type="project" value="UniProtKB-EC"/>
</dbReference>
<dbReference type="RefSeq" id="WP_167267023.1">
    <property type="nucleotide sequence ID" value="NZ_BAAAVO010000001.1"/>
</dbReference>
<feature type="domain" description="Glycoside hydrolase family 3 C-terminal" evidence="9">
    <location>
        <begin position="427"/>
        <end position="578"/>
    </location>
</feature>
<reference evidence="10 11" key="1">
    <citation type="submission" date="2020-03" db="EMBL/GenBank/DDBJ databases">
        <title>Genomic Encyclopedia of Type Strains, Phase III (KMG-III): the genomes of soil and plant-associated and newly described type strains.</title>
        <authorList>
            <person name="Whitman W."/>
        </authorList>
    </citation>
    <scope>NUCLEOTIDE SEQUENCE [LARGE SCALE GENOMIC DNA]</scope>
    <source>
        <strain evidence="10 11">CECT 4207</strain>
    </source>
</reference>
<dbReference type="PANTHER" id="PTHR30620:SF16">
    <property type="entry name" value="LYSOSOMAL BETA GLUCOSIDASE"/>
    <property type="match status" value="1"/>
</dbReference>
<keyword evidence="6 10" id="KW-0326">Glycosidase</keyword>
<dbReference type="Gene3D" id="3.40.50.1700">
    <property type="entry name" value="Glycoside hydrolase family 3 C-terminal domain"/>
    <property type="match status" value="1"/>
</dbReference>
<evidence type="ECO:0000313" key="10">
    <source>
        <dbReference type="EMBL" id="NIJ02166.1"/>
    </source>
</evidence>
<comment type="caution">
    <text evidence="10">The sequence shown here is derived from an EMBL/GenBank/DDBJ whole genome shotgun (WGS) entry which is preliminary data.</text>
</comment>
<keyword evidence="4" id="KW-0732">Signal</keyword>
<dbReference type="InterPro" id="IPR017853">
    <property type="entry name" value="GH"/>
</dbReference>
<dbReference type="SUPFAM" id="SSF52279">
    <property type="entry name" value="Beta-D-glucan exohydrolase, C-terminal domain"/>
    <property type="match status" value="1"/>
</dbReference>
<dbReference type="EMBL" id="JAAOZD010000004">
    <property type="protein sequence ID" value="NIJ02166.1"/>
    <property type="molecule type" value="Genomic_DNA"/>
</dbReference>
<organism evidence="10 11">
    <name type="scientific">Paenarthrobacter ilicis</name>
    <dbReference type="NCBI Taxonomy" id="43665"/>
    <lineage>
        <taxon>Bacteria</taxon>
        <taxon>Bacillati</taxon>
        <taxon>Actinomycetota</taxon>
        <taxon>Actinomycetes</taxon>
        <taxon>Micrococcales</taxon>
        <taxon>Micrococcaceae</taxon>
        <taxon>Paenarthrobacter</taxon>
    </lineage>
</organism>
<evidence type="ECO:0000256" key="7">
    <source>
        <dbReference type="SAM" id="MobiDB-lite"/>
    </source>
</evidence>
<evidence type="ECO:0000259" key="9">
    <source>
        <dbReference type="Pfam" id="PF01915"/>
    </source>
</evidence>
<feature type="region of interest" description="Disordered" evidence="7">
    <location>
        <begin position="583"/>
        <end position="603"/>
    </location>
</feature>
<dbReference type="InterPro" id="IPR002772">
    <property type="entry name" value="Glyco_hydro_3_C"/>
</dbReference>
<dbReference type="Gene3D" id="3.20.20.300">
    <property type="entry name" value="Glycoside hydrolase, family 3, N-terminal domain"/>
    <property type="match status" value="1"/>
</dbReference>
<dbReference type="EC" id="3.2.1.21" evidence="3"/>
<dbReference type="Pfam" id="PF00933">
    <property type="entry name" value="Glyco_hydro_3"/>
    <property type="match status" value="1"/>
</dbReference>
<name>A0ABX0TM14_9MICC</name>
<keyword evidence="5 10" id="KW-0378">Hydrolase</keyword>
<evidence type="ECO:0000256" key="5">
    <source>
        <dbReference type="ARBA" id="ARBA00022801"/>
    </source>
</evidence>
<evidence type="ECO:0000256" key="4">
    <source>
        <dbReference type="ARBA" id="ARBA00022729"/>
    </source>
</evidence>
<dbReference type="InterPro" id="IPR036881">
    <property type="entry name" value="Glyco_hydro_3_C_sf"/>
</dbReference>
<evidence type="ECO:0000256" key="1">
    <source>
        <dbReference type="ARBA" id="ARBA00000448"/>
    </source>
</evidence>
<evidence type="ECO:0000256" key="3">
    <source>
        <dbReference type="ARBA" id="ARBA00012744"/>
    </source>
</evidence>
<comment type="similarity">
    <text evidence="2">Belongs to the glycosyl hydrolase 3 family.</text>
</comment>
<dbReference type="PRINTS" id="PR00133">
    <property type="entry name" value="GLHYDRLASE3"/>
</dbReference>
<sequence>MTTNASTTTFPYQDPSLSIDQRIEDLLSRMYLEEKAALMFHPILPFGDFDAPGIFGLPSARVLLERQITHFNILQAPSAQEIAEWTNAVQTIARNTRLGIPVTFSTDPRHAFSDNPATSLLAGPFSQWPEMLGFGALDDPELVEKFADIVRREYLAVGIRTALHPQVDIATEPRWSRASTTFGASADVVGRLGAAYVRGLQGSSIGSDSVSGMAKHFPGGGPQKDGEDPHFSYGREQVYPGGMFDYHLEPFRKLIAAGVSQMMPYYGMPVGTEFEEVGFNFNKVILTDILRDQLGFEGIICTDWGIVSRQFWGVEDLTEEQRMIKSIDAGVDQFGGETEPARLVNLVTAGHITEARLDQSVRRLLREKFRLGLFDNPFVDVDAAEAIVGSPQARAAGIEAQAHAQTLLKNSAGTAHLPLSTDLRVYAEGIDPKVLRKWVTVVATPEEADVAVLRLVAPWEERGEPGELENFFHAGSLDFHDEELQHIRSVASTVPTVVDVYLDRPAIVAPFVNEVGSLIVNFGSHDEAFVKVLFGELEPLGKLPFELPSSMEAVEANQADVPNDTSNPTYASGYGLRYLNWTPTTPPNRKANPEDEPATGRWDLDRSPIGEILDDPESSDIIARHVPELVGNPMISMARSMSLNALLGMAASKVDPTVLDELRNELSALN</sequence>
<keyword evidence="11" id="KW-1185">Reference proteome</keyword>
<accession>A0ABX0TM14</accession>
<dbReference type="InterPro" id="IPR051915">
    <property type="entry name" value="Cellulose_Degrad_GH3"/>
</dbReference>
<dbReference type="PANTHER" id="PTHR30620">
    <property type="entry name" value="PERIPLASMIC BETA-GLUCOSIDASE-RELATED"/>
    <property type="match status" value="1"/>
</dbReference>
<evidence type="ECO:0000256" key="6">
    <source>
        <dbReference type="ARBA" id="ARBA00023295"/>
    </source>
</evidence>
<evidence type="ECO:0000256" key="2">
    <source>
        <dbReference type="ARBA" id="ARBA00005336"/>
    </source>
</evidence>
<dbReference type="InterPro" id="IPR036962">
    <property type="entry name" value="Glyco_hydro_3_N_sf"/>
</dbReference>
<dbReference type="SUPFAM" id="SSF51445">
    <property type="entry name" value="(Trans)glycosidases"/>
    <property type="match status" value="1"/>
</dbReference>